<keyword evidence="4 5" id="KW-0472">Membrane</keyword>
<protein>
    <submittedName>
        <fullName evidence="7">Inositol phosphorylceramide synthase</fullName>
    </submittedName>
</protein>
<feature type="transmembrane region" description="Helical" evidence="5">
    <location>
        <begin position="145"/>
        <end position="163"/>
    </location>
</feature>
<keyword evidence="2 5" id="KW-0812">Transmembrane</keyword>
<gene>
    <name evidence="7" type="ORF">C7S10_15190</name>
</gene>
<feature type="domain" description="Inositolphosphotransferase Aur1/Ipt1" evidence="6">
    <location>
        <begin position="136"/>
        <end position="306"/>
    </location>
</feature>
<dbReference type="Gene3D" id="1.20.144.10">
    <property type="entry name" value="Phosphatidic acid phosphatase type 2/haloperoxidase"/>
    <property type="match status" value="1"/>
</dbReference>
<accession>A0A2R7YVQ3</accession>
<feature type="transmembrane region" description="Helical" evidence="5">
    <location>
        <begin position="175"/>
        <end position="192"/>
    </location>
</feature>
<evidence type="ECO:0000256" key="3">
    <source>
        <dbReference type="ARBA" id="ARBA00022989"/>
    </source>
</evidence>
<evidence type="ECO:0000313" key="8">
    <source>
        <dbReference type="Proteomes" id="UP000244867"/>
    </source>
</evidence>
<sequence>MTQQLTKPPTSRPRARRIRVAGVVAYLAALATWVALFGLPKQTLFVIGWMWLAGVAWDLRRPWRDHLAFLRDWWPIAALLVVYLYSRGLSDDLTFVSVHVTEPIAADRWLFRGTVPTEWLQSHLCGTPCERSSAPRWYDVVLTTVYYSHFFVSLIVGGVLWVRDRAVWIGYMRRYVSLTALALAVYIVYPMAPPWMAARDGHLSPDVHRITGRGWWDLGHSGGSVRGTGGGAHEQFSAVGNQVAAMPSLHAALALFVATFAVLHWRSPWRWVVLGYPLAMSFALVYYAEHYVIDILAGFLAAAVVMLGWGAWERRGRRRARRR</sequence>
<dbReference type="EMBL" id="PYXZ01000006">
    <property type="protein sequence ID" value="PUA80458.1"/>
    <property type="molecule type" value="Genomic_DNA"/>
</dbReference>
<proteinExistence type="predicted"/>
<reference evidence="7 8" key="1">
    <citation type="submission" date="2018-03" db="EMBL/GenBank/DDBJ databases">
        <authorList>
            <person name="Keele B.F."/>
        </authorList>
    </citation>
    <scope>NUCLEOTIDE SEQUENCE [LARGE SCALE GENOMIC DNA]</scope>
    <source>
        <strain evidence="7 8">IB-3</strain>
    </source>
</reference>
<organism evidence="7 8">
    <name type="scientific">Nocardioides currus</name>
    <dbReference type="NCBI Taxonomy" id="2133958"/>
    <lineage>
        <taxon>Bacteria</taxon>
        <taxon>Bacillati</taxon>
        <taxon>Actinomycetota</taxon>
        <taxon>Actinomycetes</taxon>
        <taxon>Propionibacteriales</taxon>
        <taxon>Nocardioidaceae</taxon>
        <taxon>Nocardioides</taxon>
    </lineage>
</organism>
<dbReference type="InterPro" id="IPR036938">
    <property type="entry name" value="PAP2/HPO_sf"/>
</dbReference>
<evidence type="ECO:0000256" key="2">
    <source>
        <dbReference type="ARBA" id="ARBA00022692"/>
    </source>
</evidence>
<feature type="transmembrane region" description="Helical" evidence="5">
    <location>
        <begin position="243"/>
        <end position="262"/>
    </location>
</feature>
<comment type="subcellular location">
    <subcellularLocation>
        <location evidence="1">Membrane</location>
        <topology evidence="1">Multi-pass membrane protein</topology>
    </subcellularLocation>
</comment>
<evidence type="ECO:0000259" key="6">
    <source>
        <dbReference type="Pfam" id="PF14378"/>
    </source>
</evidence>
<feature type="transmembrane region" description="Helical" evidence="5">
    <location>
        <begin position="67"/>
        <end position="86"/>
    </location>
</feature>
<dbReference type="InterPro" id="IPR052185">
    <property type="entry name" value="IPC_Synthase-Related"/>
</dbReference>
<name>A0A2R7YVQ3_9ACTN</name>
<dbReference type="Proteomes" id="UP000244867">
    <property type="component" value="Unassembled WGS sequence"/>
</dbReference>
<dbReference type="PANTHER" id="PTHR31310:SF7">
    <property type="entry name" value="PA-PHOSPHATASE RELATED-FAMILY PROTEIN DDB_G0268928"/>
    <property type="match status" value="1"/>
</dbReference>
<dbReference type="OrthoDB" id="629685at2"/>
<feature type="transmembrane region" description="Helical" evidence="5">
    <location>
        <begin position="43"/>
        <end position="60"/>
    </location>
</feature>
<keyword evidence="8" id="KW-1185">Reference proteome</keyword>
<evidence type="ECO:0000313" key="7">
    <source>
        <dbReference type="EMBL" id="PUA80458.1"/>
    </source>
</evidence>
<dbReference type="InterPro" id="IPR026841">
    <property type="entry name" value="Aur1/Ipt1"/>
</dbReference>
<feature type="transmembrane region" description="Helical" evidence="5">
    <location>
        <begin position="293"/>
        <end position="312"/>
    </location>
</feature>
<dbReference type="GO" id="GO:0016020">
    <property type="term" value="C:membrane"/>
    <property type="evidence" value="ECO:0007669"/>
    <property type="project" value="UniProtKB-SubCell"/>
</dbReference>
<evidence type="ECO:0000256" key="4">
    <source>
        <dbReference type="ARBA" id="ARBA00023136"/>
    </source>
</evidence>
<dbReference type="Pfam" id="PF14378">
    <property type="entry name" value="PAP2_3"/>
    <property type="match status" value="1"/>
</dbReference>
<feature type="transmembrane region" description="Helical" evidence="5">
    <location>
        <begin position="269"/>
        <end position="287"/>
    </location>
</feature>
<feature type="transmembrane region" description="Helical" evidence="5">
    <location>
        <begin position="20"/>
        <end position="37"/>
    </location>
</feature>
<dbReference type="AlphaFoldDB" id="A0A2R7YVQ3"/>
<keyword evidence="3 5" id="KW-1133">Transmembrane helix</keyword>
<dbReference type="PANTHER" id="PTHR31310">
    <property type="match status" value="1"/>
</dbReference>
<evidence type="ECO:0000256" key="5">
    <source>
        <dbReference type="SAM" id="Phobius"/>
    </source>
</evidence>
<dbReference type="SUPFAM" id="SSF48317">
    <property type="entry name" value="Acid phosphatase/Vanadium-dependent haloperoxidase"/>
    <property type="match status" value="1"/>
</dbReference>
<evidence type="ECO:0000256" key="1">
    <source>
        <dbReference type="ARBA" id="ARBA00004141"/>
    </source>
</evidence>
<dbReference type="RefSeq" id="WP_108345266.1">
    <property type="nucleotide sequence ID" value="NZ_PYXZ01000006.1"/>
</dbReference>
<comment type="caution">
    <text evidence="7">The sequence shown here is derived from an EMBL/GenBank/DDBJ whole genome shotgun (WGS) entry which is preliminary data.</text>
</comment>